<dbReference type="NCBIfam" id="TIGR02352">
    <property type="entry name" value="thiamin_ThiO"/>
    <property type="match status" value="1"/>
</dbReference>
<evidence type="ECO:0000256" key="3">
    <source>
        <dbReference type="ARBA" id="ARBA00023002"/>
    </source>
</evidence>
<comment type="catalytic activity">
    <reaction evidence="4">
        <text>glycine + O2 + H2O = glyoxylate + H2O2 + NH4(+)</text>
        <dbReference type="Rhea" id="RHEA:11532"/>
        <dbReference type="ChEBI" id="CHEBI:15377"/>
        <dbReference type="ChEBI" id="CHEBI:15379"/>
        <dbReference type="ChEBI" id="CHEBI:16240"/>
        <dbReference type="ChEBI" id="CHEBI:28938"/>
        <dbReference type="ChEBI" id="CHEBI:36655"/>
        <dbReference type="ChEBI" id="CHEBI:57305"/>
        <dbReference type="EC" id="1.4.3.19"/>
    </reaction>
</comment>
<dbReference type="Proteomes" id="UP000184295">
    <property type="component" value="Unassembled WGS sequence"/>
</dbReference>
<dbReference type="Gene3D" id="3.30.9.10">
    <property type="entry name" value="D-Amino Acid Oxidase, subunit A, domain 2"/>
    <property type="match status" value="1"/>
</dbReference>
<dbReference type="InterPro" id="IPR036188">
    <property type="entry name" value="FAD/NAD-bd_sf"/>
</dbReference>
<dbReference type="GO" id="GO:0009228">
    <property type="term" value="P:thiamine biosynthetic process"/>
    <property type="evidence" value="ECO:0007669"/>
    <property type="project" value="UniProtKB-KW"/>
</dbReference>
<keyword evidence="8" id="KW-1185">Reference proteome</keyword>
<reference evidence="8" key="1">
    <citation type="submission" date="2016-11" db="EMBL/GenBank/DDBJ databases">
        <authorList>
            <person name="Varghese N."/>
            <person name="Submissions S."/>
        </authorList>
    </citation>
    <scope>NUCLEOTIDE SEQUENCE [LARGE SCALE GENOMIC DNA]</scope>
    <source>
        <strain evidence="8">DSM 19514</strain>
    </source>
</reference>
<accession>A0A1M4W1H4</accession>
<evidence type="ECO:0000256" key="2">
    <source>
        <dbReference type="ARBA" id="ARBA00022977"/>
    </source>
</evidence>
<dbReference type="AlphaFoldDB" id="A0A1M4W1H4"/>
<dbReference type="GO" id="GO:0009229">
    <property type="term" value="P:thiamine diphosphate biosynthetic process"/>
    <property type="evidence" value="ECO:0007669"/>
    <property type="project" value="UniProtKB-UniPathway"/>
</dbReference>
<dbReference type="SUPFAM" id="SSF51905">
    <property type="entry name" value="FAD/NAD(P)-binding domain"/>
    <property type="match status" value="1"/>
</dbReference>
<dbReference type="OrthoDB" id="3214401at2"/>
<dbReference type="EMBL" id="FQUL01000021">
    <property type="protein sequence ID" value="SHE75056.1"/>
    <property type="molecule type" value="Genomic_DNA"/>
</dbReference>
<evidence type="ECO:0000256" key="4">
    <source>
        <dbReference type="ARBA" id="ARBA00049872"/>
    </source>
</evidence>
<dbReference type="UniPathway" id="UPA00060"/>
<feature type="domain" description="FAD dependent oxidoreductase" evidence="6">
    <location>
        <begin position="7"/>
        <end position="360"/>
    </location>
</feature>
<name>A0A1M4W1H4_9ACTN</name>
<evidence type="ECO:0000256" key="1">
    <source>
        <dbReference type="ARBA" id="ARBA00004948"/>
    </source>
</evidence>
<protein>
    <recommendedName>
        <fullName evidence="5">glycine oxidase</fullName>
        <ecNumber evidence="5">1.4.3.19</ecNumber>
    </recommendedName>
</protein>
<proteinExistence type="predicted"/>
<organism evidence="7 8">
    <name type="scientific">Ferrithrix thermotolerans DSM 19514</name>
    <dbReference type="NCBI Taxonomy" id="1121881"/>
    <lineage>
        <taxon>Bacteria</taxon>
        <taxon>Bacillati</taxon>
        <taxon>Actinomycetota</taxon>
        <taxon>Acidimicrobiia</taxon>
        <taxon>Acidimicrobiales</taxon>
        <taxon>Acidimicrobiaceae</taxon>
        <taxon>Ferrithrix</taxon>
    </lineage>
</organism>
<comment type="pathway">
    <text evidence="1">Cofactor biosynthesis; thiamine diphosphate biosynthesis.</text>
</comment>
<dbReference type="InterPro" id="IPR006076">
    <property type="entry name" value="FAD-dep_OxRdtase"/>
</dbReference>
<dbReference type="RefSeq" id="WP_072790794.1">
    <property type="nucleotide sequence ID" value="NZ_FQUL01000021.1"/>
</dbReference>
<evidence type="ECO:0000256" key="5">
    <source>
        <dbReference type="ARBA" id="ARBA00050018"/>
    </source>
</evidence>
<dbReference type="GO" id="GO:0050660">
    <property type="term" value="F:flavin adenine dinucleotide binding"/>
    <property type="evidence" value="ECO:0007669"/>
    <property type="project" value="InterPro"/>
</dbReference>
<dbReference type="PANTHER" id="PTHR13847">
    <property type="entry name" value="SARCOSINE DEHYDROGENASE-RELATED"/>
    <property type="match status" value="1"/>
</dbReference>
<dbReference type="EC" id="1.4.3.19" evidence="5"/>
<evidence type="ECO:0000313" key="8">
    <source>
        <dbReference type="Proteomes" id="UP000184295"/>
    </source>
</evidence>
<keyword evidence="2" id="KW-0784">Thiamine biosynthesis</keyword>
<gene>
    <name evidence="7" type="ORF">SAMN02745225_01506</name>
</gene>
<dbReference type="PANTHER" id="PTHR13847:SF289">
    <property type="entry name" value="GLYCINE OXIDASE"/>
    <property type="match status" value="1"/>
</dbReference>
<keyword evidence="3" id="KW-0560">Oxidoreductase</keyword>
<dbReference type="GO" id="GO:0043799">
    <property type="term" value="F:glycine oxidase activity"/>
    <property type="evidence" value="ECO:0007669"/>
    <property type="project" value="UniProtKB-EC"/>
</dbReference>
<dbReference type="GO" id="GO:0005737">
    <property type="term" value="C:cytoplasm"/>
    <property type="evidence" value="ECO:0007669"/>
    <property type="project" value="TreeGrafter"/>
</dbReference>
<evidence type="ECO:0000313" key="7">
    <source>
        <dbReference type="EMBL" id="SHE75056.1"/>
    </source>
</evidence>
<dbReference type="Pfam" id="PF01266">
    <property type="entry name" value="DAO"/>
    <property type="match status" value="1"/>
</dbReference>
<sequence>MESDSEFIVVGGGVAGLSVAIELLDHGHDLIVVDPDPGGGTSYVAAGMLAPASEVNYSEVLMGKLLIEAAQYWDDFVKVLESYTSLDCGYERRATLLSATEHGDFDELMRLQSFHKELGIESHLMGRSEVLDLEPTLSPKVIGGLYTPKDYQVDNRVVLGRMIEIVEGHARIVRARVKRVVRTAQGRYQLRLDNLDVVEGERVVLCNPMISPEEVLSGLLDEDLARAVATRPVRGEIIRLRDTQKIGPSVCVRSIRHGRWNYIVPRTSGEVVVGATQEEVPLMNNSLPKAGGVFDLLYDAIYSVPSLREMEIVELSSGYRPGTYDNYPNVGELLPNLYIHSGHYRHGFLLAPYTASLLVQAIGRRSNANFSVRLQRFTEILDPYRRLQDGR</sequence>
<dbReference type="InterPro" id="IPR012727">
    <property type="entry name" value="Gly_oxidase_ThiO"/>
</dbReference>
<dbReference type="SUPFAM" id="SSF54373">
    <property type="entry name" value="FAD-linked reductases, C-terminal domain"/>
    <property type="match status" value="1"/>
</dbReference>
<dbReference type="Gene3D" id="3.50.50.60">
    <property type="entry name" value="FAD/NAD(P)-binding domain"/>
    <property type="match status" value="1"/>
</dbReference>
<dbReference type="STRING" id="1121881.SAMN02745225_01506"/>
<evidence type="ECO:0000259" key="6">
    <source>
        <dbReference type="Pfam" id="PF01266"/>
    </source>
</evidence>